<dbReference type="Proteomes" id="UP000053750">
    <property type="component" value="Unassembled WGS sequence"/>
</dbReference>
<dbReference type="Pfam" id="PF25888">
    <property type="entry name" value="WHD_DnaB"/>
    <property type="match status" value="1"/>
</dbReference>
<evidence type="ECO:0000256" key="1">
    <source>
        <dbReference type="SAM" id="MobiDB-lite"/>
    </source>
</evidence>
<evidence type="ECO:0000313" key="4">
    <source>
        <dbReference type="Proteomes" id="UP000053750"/>
    </source>
</evidence>
<keyword evidence="4" id="KW-1185">Reference proteome</keyword>
<keyword evidence="3" id="KW-0378">Hydrolase</keyword>
<comment type="caution">
    <text evidence="3">The sequence shown here is derived from an EMBL/GenBank/DDBJ whole genome shotgun (WGS) entry which is preliminary data.</text>
</comment>
<evidence type="ECO:0000259" key="2">
    <source>
        <dbReference type="Pfam" id="PF25888"/>
    </source>
</evidence>
<organism evidence="3 4">
    <name type="scientific">Paenibacillus darwinianus</name>
    <dbReference type="NCBI Taxonomy" id="1380763"/>
    <lineage>
        <taxon>Bacteria</taxon>
        <taxon>Bacillati</taxon>
        <taxon>Bacillota</taxon>
        <taxon>Bacilli</taxon>
        <taxon>Bacillales</taxon>
        <taxon>Paenibacillaceae</taxon>
        <taxon>Paenibacillus</taxon>
    </lineage>
</organism>
<feature type="compositionally biased region" description="Basic and acidic residues" evidence="1">
    <location>
        <begin position="474"/>
        <end position="486"/>
    </location>
</feature>
<keyword evidence="3" id="KW-0067">ATP-binding</keyword>
<name>A0A9W5S1S1_9BACL</name>
<dbReference type="GO" id="GO:0004386">
    <property type="term" value="F:helicase activity"/>
    <property type="evidence" value="ECO:0007669"/>
    <property type="project" value="UniProtKB-KW"/>
</dbReference>
<keyword evidence="3" id="KW-0547">Nucleotide-binding</keyword>
<accession>A0A9W5S1S1</accession>
<feature type="compositionally biased region" description="Basic and acidic residues" evidence="1">
    <location>
        <begin position="293"/>
        <end position="304"/>
    </location>
</feature>
<feature type="region of interest" description="Disordered" evidence="1">
    <location>
        <begin position="290"/>
        <end position="314"/>
    </location>
</feature>
<evidence type="ECO:0000313" key="3">
    <source>
        <dbReference type="EMBL" id="EXX90026.1"/>
    </source>
</evidence>
<dbReference type="OrthoDB" id="2082007at2"/>
<dbReference type="EMBL" id="JFHU01000077">
    <property type="protein sequence ID" value="EXX90026.1"/>
    <property type="molecule type" value="Genomic_DNA"/>
</dbReference>
<feature type="region of interest" description="Disordered" evidence="1">
    <location>
        <begin position="438"/>
        <end position="486"/>
    </location>
</feature>
<feature type="domain" description="Replicative helicase loading/DNA remodeling protein DnaB N-terminal winged helix" evidence="2">
    <location>
        <begin position="15"/>
        <end position="191"/>
    </location>
</feature>
<proteinExistence type="predicted"/>
<dbReference type="AlphaFoldDB" id="A0A9W5S1S1"/>
<gene>
    <name evidence="3" type="ORF">BG53_14265</name>
</gene>
<sequence>MRIEHVHEFTEHHRYYIFRDFSLSALDLKAISLVYQPMVGAVAASFYQLLYQHVPEGRVGYSPLDPQRRLFLSLGIEMNDAGRQRLAQQASILEAVGLLQTSRIAVPGGEDVIYEYELQPPLSPADFFRTGHLTLFLRDKIGKYAVLALREQFYAAEPDELAEAQPGKENISVPFYELFRLNARTTDEELEQALSEVAPARQAPPAAKSEVTQAAGISYGELILRFPRNSANRTYVERLRGDEEGMASVNYVAYKYGLSAADMCRLLDEDGVFHADGGLLLDKLQGKASSMYRQDRKRDEDRKRAMARAAAPASSDAEPVEEVAVGTEFQLDVPAQLAGRCDAPQYNMLMRNEPHTRFLQRFFPGNVPEWLDRQFERIDLSYRLPGAVINVLIHYVLGTNETQRVTKTFIEAVVSNMLVKGVDTFEKAVGYVREQTRVEQRKRETEAGGARSYAGGGKSGQSRGVSRKPAIPIVEKRTTDRQLSAEEMEEIRRLAKELDGQ</sequence>
<reference evidence="3 4" key="1">
    <citation type="submission" date="2014-02" db="EMBL/GenBank/DDBJ databases">
        <title>Genome sequence of Paenibacillus darwinianus reveals adaptive mechanisms for survival in Antarctic soils.</title>
        <authorList>
            <person name="Dsouza M."/>
            <person name="Taylor M.W."/>
            <person name="Turner S.J."/>
            <person name="Aislabie J."/>
        </authorList>
    </citation>
    <scope>NUCLEOTIDE SEQUENCE [LARGE SCALE GENOMIC DNA]</scope>
    <source>
        <strain evidence="3 4">CE1</strain>
    </source>
</reference>
<protein>
    <submittedName>
        <fullName evidence="3">Helicase DnaB</fullName>
    </submittedName>
</protein>
<dbReference type="RefSeq" id="WP_036666798.1">
    <property type="nucleotide sequence ID" value="NZ_KK082133.1"/>
</dbReference>
<dbReference type="InterPro" id="IPR058660">
    <property type="entry name" value="WHD_DnaB"/>
</dbReference>
<keyword evidence="3" id="KW-0347">Helicase</keyword>